<evidence type="ECO:0000256" key="3">
    <source>
        <dbReference type="ARBA" id="ARBA00022448"/>
    </source>
</evidence>
<dbReference type="InterPro" id="IPR035906">
    <property type="entry name" value="MetI-like_sf"/>
</dbReference>
<feature type="transmembrane region" description="Helical" evidence="8">
    <location>
        <begin position="12"/>
        <end position="34"/>
    </location>
</feature>
<feature type="transmembrane region" description="Helical" evidence="8">
    <location>
        <begin position="100"/>
        <end position="119"/>
    </location>
</feature>
<dbReference type="SUPFAM" id="SSF161098">
    <property type="entry name" value="MetI-like"/>
    <property type="match status" value="1"/>
</dbReference>
<comment type="subcellular location">
    <subcellularLocation>
        <location evidence="1 8">Cell membrane</location>
        <topology evidence="1 8">Multi-pass membrane protein</topology>
    </subcellularLocation>
</comment>
<evidence type="ECO:0000313" key="10">
    <source>
        <dbReference type="EMBL" id="KIC72138.1"/>
    </source>
</evidence>
<evidence type="ECO:0000259" key="9">
    <source>
        <dbReference type="PROSITE" id="PS50928"/>
    </source>
</evidence>
<evidence type="ECO:0000256" key="6">
    <source>
        <dbReference type="ARBA" id="ARBA00022989"/>
    </source>
</evidence>
<reference evidence="10 11" key="1">
    <citation type="journal article" date="2014" name="Mol. Biol. Evol.">
        <title>Massive expansion of Ubiquitination-related gene families within the Chlamydiae.</title>
        <authorList>
            <person name="Domman D."/>
            <person name="Collingro A."/>
            <person name="Lagkouvardos I."/>
            <person name="Gehre L."/>
            <person name="Weinmaier T."/>
            <person name="Rattei T."/>
            <person name="Subtil A."/>
            <person name="Horn M."/>
        </authorList>
    </citation>
    <scope>NUCLEOTIDE SEQUENCE [LARGE SCALE GENOMIC DNA]</scope>
    <source>
        <strain evidence="10 11">EI2</strain>
    </source>
</reference>
<dbReference type="CDD" id="cd06261">
    <property type="entry name" value="TM_PBP2"/>
    <property type="match status" value="1"/>
</dbReference>
<dbReference type="PATRIC" id="fig|362787.3.peg.946"/>
<evidence type="ECO:0000256" key="5">
    <source>
        <dbReference type="ARBA" id="ARBA00022692"/>
    </source>
</evidence>
<feature type="transmembrane region" description="Helical" evidence="8">
    <location>
        <begin position="194"/>
        <end position="224"/>
    </location>
</feature>
<protein>
    <submittedName>
        <fullName evidence="10">Spermidine/putrescine transport system permease protein PotB</fullName>
    </submittedName>
</protein>
<evidence type="ECO:0000256" key="7">
    <source>
        <dbReference type="ARBA" id="ARBA00023136"/>
    </source>
</evidence>
<dbReference type="InterPro" id="IPR000515">
    <property type="entry name" value="MetI-like"/>
</dbReference>
<organism evidence="10 11">
    <name type="scientific">Candidatus Protochlamydia amoebophila</name>
    <dbReference type="NCBI Taxonomy" id="362787"/>
    <lineage>
        <taxon>Bacteria</taxon>
        <taxon>Pseudomonadati</taxon>
        <taxon>Chlamydiota</taxon>
        <taxon>Chlamydiia</taxon>
        <taxon>Parachlamydiales</taxon>
        <taxon>Parachlamydiaceae</taxon>
        <taxon>Candidatus Protochlamydia</taxon>
    </lineage>
</organism>
<dbReference type="Pfam" id="PF00528">
    <property type="entry name" value="BPD_transp_1"/>
    <property type="match status" value="1"/>
</dbReference>
<keyword evidence="5 8" id="KW-0812">Transmembrane</keyword>
<evidence type="ECO:0000256" key="2">
    <source>
        <dbReference type="ARBA" id="ARBA00007069"/>
    </source>
</evidence>
<evidence type="ECO:0000256" key="8">
    <source>
        <dbReference type="RuleBase" id="RU363032"/>
    </source>
</evidence>
<comment type="similarity">
    <text evidence="2">Belongs to the binding-protein-dependent transport system permease family. CysTW subfamily.</text>
</comment>
<dbReference type="EMBL" id="JSAN01000061">
    <property type="protein sequence ID" value="KIC72138.1"/>
    <property type="molecule type" value="Genomic_DNA"/>
</dbReference>
<feature type="transmembrane region" description="Helical" evidence="8">
    <location>
        <begin position="64"/>
        <end position="88"/>
    </location>
</feature>
<keyword evidence="6 8" id="KW-1133">Transmembrane helix</keyword>
<name>A0A0C1HBH6_9BACT</name>
<evidence type="ECO:0000256" key="4">
    <source>
        <dbReference type="ARBA" id="ARBA00022475"/>
    </source>
</evidence>
<dbReference type="PANTHER" id="PTHR42929:SF1">
    <property type="entry name" value="INNER MEMBRANE ABC TRANSPORTER PERMEASE PROTEIN YDCU-RELATED"/>
    <property type="match status" value="1"/>
</dbReference>
<comment type="caution">
    <text evidence="10">The sequence shown here is derived from an EMBL/GenBank/DDBJ whole genome shotgun (WGS) entry which is preliminary data.</text>
</comment>
<keyword evidence="4" id="KW-1003">Cell membrane</keyword>
<feature type="transmembrane region" description="Helical" evidence="8">
    <location>
        <begin position="253"/>
        <end position="274"/>
    </location>
</feature>
<dbReference type="PANTHER" id="PTHR42929">
    <property type="entry name" value="INNER MEMBRANE ABC TRANSPORTER PERMEASE PROTEIN YDCU-RELATED-RELATED"/>
    <property type="match status" value="1"/>
</dbReference>
<dbReference type="Proteomes" id="UP000031465">
    <property type="component" value="Unassembled WGS sequence"/>
</dbReference>
<dbReference type="RefSeq" id="WP_039357955.1">
    <property type="nucleotide sequence ID" value="NZ_JSAN01000061.1"/>
</dbReference>
<dbReference type="PROSITE" id="PS50928">
    <property type="entry name" value="ABC_TM1"/>
    <property type="match status" value="1"/>
</dbReference>
<sequence length="289" mass="32662">MNNKTKNEWVLTLPSFIWLLVFFLIPTCIIYAYALKPNNIYGGVGEGWSLEAIKDLINPNYYVLLFRTIFLGIATTLFCLLLALPVGYQMILISKRARRLLMLMLVLPFWSSFLIRIFAWKMLLHPEGYIKNFLVSIHLIDADTSLLYNLGSVILVMVYTYLPFAVFPIYAAASKFNFQLFEAAMDLGATKNQAFFKVFIPGIAKGILTGTMMVFISAVGAYVIPDLVGGFSSEMIGNKIAQRVFVDRHLPQASALSALLSLVIFLPLLAYVFISTRQKKIEVEVRNRE</sequence>
<keyword evidence="3 8" id="KW-0813">Transport</keyword>
<proteinExistence type="inferred from homology"/>
<feature type="transmembrane region" description="Helical" evidence="8">
    <location>
        <begin position="146"/>
        <end position="173"/>
    </location>
</feature>
<dbReference type="AlphaFoldDB" id="A0A0C1HBH6"/>
<feature type="domain" description="ABC transmembrane type-1" evidence="9">
    <location>
        <begin position="65"/>
        <end position="275"/>
    </location>
</feature>
<keyword evidence="7 8" id="KW-0472">Membrane</keyword>
<dbReference type="Gene3D" id="1.10.3720.10">
    <property type="entry name" value="MetI-like"/>
    <property type="match status" value="1"/>
</dbReference>
<dbReference type="GO" id="GO:0055085">
    <property type="term" value="P:transmembrane transport"/>
    <property type="evidence" value="ECO:0007669"/>
    <property type="project" value="InterPro"/>
</dbReference>
<gene>
    <name evidence="10" type="primary">potB</name>
    <name evidence="10" type="ORF">DB44_CO00080</name>
</gene>
<accession>A0A0C1HBH6</accession>
<dbReference type="GO" id="GO:0005886">
    <property type="term" value="C:plasma membrane"/>
    <property type="evidence" value="ECO:0007669"/>
    <property type="project" value="UniProtKB-SubCell"/>
</dbReference>
<evidence type="ECO:0000256" key="1">
    <source>
        <dbReference type="ARBA" id="ARBA00004651"/>
    </source>
</evidence>
<evidence type="ECO:0000313" key="11">
    <source>
        <dbReference type="Proteomes" id="UP000031465"/>
    </source>
</evidence>